<evidence type="ECO:0008006" key="5">
    <source>
        <dbReference type="Google" id="ProtNLM"/>
    </source>
</evidence>
<protein>
    <recommendedName>
        <fullName evidence="5">Cadmium resistance transporter</fullName>
    </recommendedName>
</protein>
<feature type="region of interest" description="Disordered" evidence="1">
    <location>
        <begin position="262"/>
        <end position="323"/>
    </location>
</feature>
<keyword evidence="2" id="KW-0472">Membrane</keyword>
<dbReference type="AlphaFoldDB" id="A0A179I7R8"/>
<dbReference type="OMA" id="SECYPWA"/>
<name>A0A179I7R8_CORDF</name>
<organism evidence="3 4">
    <name type="scientific">Cordyceps confragosa</name>
    <name type="common">Lecanicillium lecanii</name>
    <dbReference type="NCBI Taxonomy" id="2714763"/>
    <lineage>
        <taxon>Eukaryota</taxon>
        <taxon>Fungi</taxon>
        <taxon>Dikarya</taxon>
        <taxon>Ascomycota</taxon>
        <taxon>Pezizomycotina</taxon>
        <taxon>Sordariomycetes</taxon>
        <taxon>Hypocreomycetidae</taxon>
        <taxon>Hypocreales</taxon>
        <taxon>Cordycipitaceae</taxon>
        <taxon>Akanthomyces</taxon>
    </lineage>
</organism>
<dbReference type="Pfam" id="PF03596">
    <property type="entry name" value="Cad"/>
    <property type="match status" value="1"/>
</dbReference>
<evidence type="ECO:0000313" key="3">
    <source>
        <dbReference type="EMBL" id="OAQ98342.1"/>
    </source>
</evidence>
<gene>
    <name evidence="3" type="ORF">LLEC1_05379</name>
</gene>
<dbReference type="InterPro" id="IPR004676">
    <property type="entry name" value="Cd-R_transporter"/>
</dbReference>
<reference evidence="3 4" key="1">
    <citation type="submission" date="2016-03" db="EMBL/GenBank/DDBJ databases">
        <title>Fine-scale spatial genetic structure of a fungal parasite of coffee scale insects.</title>
        <authorList>
            <person name="Jackson D."/>
            <person name="Zemenick K.A."/>
            <person name="Malloure B."/>
            <person name="Quandt C.A."/>
            <person name="James T.Y."/>
        </authorList>
    </citation>
    <scope>NUCLEOTIDE SEQUENCE [LARGE SCALE GENOMIC DNA]</scope>
    <source>
        <strain evidence="3 4">UM487</strain>
    </source>
</reference>
<feature type="transmembrane region" description="Helical" evidence="2">
    <location>
        <begin position="75"/>
        <end position="93"/>
    </location>
</feature>
<keyword evidence="4" id="KW-1185">Reference proteome</keyword>
<accession>A0A179I7R8</accession>
<dbReference type="OrthoDB" id="3791566at2759"/>
<evidence type="ECO:0000256" key="2">
    <source>
        <dbReference type="SAM" id="Phobius"/>
    </source>
</evidence>
<feature type="transmembrane region" description="Helical" evidence="2">
    <location>
        <begin position="153"/>
        <end position="175"/>
    </location>
</feature>
<feature type="transmembrane region" description="Helical" evidence="2">
    <location>
        <begin position="187"/>
        <end position="205"/>
    </location>
</feature>
<dbReference type="Proteomes" id="UP000243081">
    <property type="component" value="Unassembled WGS sequence"/>
</dbReference>
<proteinExistence type="predicted"/>
<sequence>MHLGEAIGTACGAFAATNIDDIFVLVTFFAESATNRRMSPLNIVVGQYVGFTAITVISMIGFGISLALPSEPIGFLGFLPMLLGFWALFDLLLSRGDDDGDEDEQGPDGEHFRMTHAARIKAITKVATITLINGGDNIGTYIPLFSQTRGAEIAVYVVVFYIGVGVWCAAAWLTMKQRHILMVAQKYAEKIIPFLYMGLGVFVIVKSDCYPWSMEHINRKLASHPGRLILALCTTGFLLISIGILFAIRWRKRQKEIAAEAAAENGANDATELSEVGPRPSTERTQAGDDAGPAPEKPTTATTADASLASTILAEDDRKQIPP</sequence>
<keyword evidence="2" id="KW-0812">Transmembrane</keyword>
<feature type="transmembrane region" description="Helical" evidence="2">
    <location>
        <begin position="225"/>
        <end position="248"/>
    </location>
</feature>
<feature type="transmembrane region" description="Helical" evidence="2">
    <location>
        <begin position="48"/>
        <end position="68"/>
    </location>
</feature>
<evidence type="ECO:0000256" key="1">
    <source>
        <dbReference type="SAM" id="MobiDB-lite"/>
    </source>
</evidence>
<dbReference type="EMBL" id="LUKN01002913">
    <property type="protein sequence ID" value="OAQ98342.1"/>
    <property type="molecule type" value="Genomic_DNA"/>
</dbReference>
<comment type="caution">
    <text evidence="3">The sequence shown here is derived from an EMBL/GenBank/DDBJ whole genome shotgun (WGS) entry which is preliminary data.</text>
</comment>
<evidence type="ECO:0000313" key="4">
    <source>
        <dbReference type="Proteomes" id="UP000243081"/>
    </source>
</evidence>
<keyword evidence="2" id="KW-1133">Transmembrane helix</keyword>
<feature type="compositionally biased region" description="Low complexity" evidence="1">
    <location>
        <begin position="291"/>
        <end position="313"/>
    </location>
</feature>